<feature type="region of interest" description="Disordered" evidence="1">
    <location>
        <begin position="450"/>
        <end position="531"/>
    </location>
</feature>
<sequence>MLPFLAPPASSAGPSLRSSPQAALLRTIASPRASCQERTAALYELEVSLKDELCDAPAIAGARKRMRSQGGWAEVAPALLANLSRLHVHLSYLSTTCGSCSSRRDADAARALLATEAGVCFSLLQGLALLAPGERGDVTEVELLLALASAPYWSPATSVDLSHAQAHAISTISVLLLARPESLSSFTTLRGEALLRTVLRAPDETAQVSSVSEQQEATAAAAGELLAHLADREGAERLAAEELRGSARRPAKRGGSDASSSRSTSASSGPDDDGPKTPTDQTSFDAQRTPRKVSPPKVEASVLRADEPGATPRSSAKRPVVMRSINAGQPASAPTLALPPSPTKRTVGHTGTRNDASRAGNHQAGASLMGPPMMPSSKSASLRLAVPAQSSASRSAPSTPRRRGGTVPSAGVVATASRGRTLESPQRQPLRSDLDGDQQELIALVSASPAVRRAHARSLSPTKPVPMRALPSLPGAAEDGDVLPSMSSASGRLAALQKSRPLIQRPSRSRSPDGGEARRRGARGPQHAPPT</sequence>
<feature type="region of interest" description="Disordered" evidence="1">
    <location>
        <begin position="241"/>
        <end position="437"/>
    </location>
</feature>
<dbReference type="Proteomes" id="UP000245946">
    <property type="component" value="Unassembled WGS sequence"/>
</dbReference>
<feature type="compositionally biased region" description="Low complexity" evidence="1">
    <location>
        <begin position="256"/>
        <end position="269"/>
    </location>
</feature>
<feature type="compositionally biased region" description="Basic and acidic residues" evidence="1">
    <location>
        <begin position="510"/>
        <end position="519"/>
    </location>
</feature>
<reference evidence="2 3" key="1">
    <citation type="journal article" date="2018" name="Mol. Biol. Evol.">
        <title>Broad Genomic Sampling Reveals a Smut Pathogenic Ancestry of the Fungal Clade Ustilaginomycotina.</title>
        <authorList>
            <person name="Kijpornyongpan T."/>
            <person name="Mondo S.J."/>
            <person name="Barry K."/>
            <person name="Sandor L."/>
            <person name="Lee J."/>
            <person name="Lipzen A."/>
            <person name="Pangilinan J."/>
            <person name="LaButti K."/>
            <person name="Hainaut M."/>
            <person name="Henrissat B."/>
            <person name="Grigoriev I.V."/>
            <person name="Spatafora J.W."/>
            <person name="Aime M.C."/>
        </authorList>
    </citation>
    <scope>NUCLEOTIDE SEQUENCE [LARGE SCALE GENOMIC DNA]</scope>
    <source>
        <strain evidence="2 3">MCA 4186</strain>
    </source>
</reference>
<feature type="compositionally biased region" description="Low complexity" evidence="1">
    <location>
        <begin position="385"/>
        <end position="399"/>
    </location>
</feature>
<evidence type="ECO:0000313" key="2">
    <source>
        <dbReference type="EMBL" id="PWN94617.1"/>
    </source>
</evidence>
<keyword evidence="3" id="KW-1185">Reference proteome</keyword>
<dbReference type="STRING" id="58919.A0A316YYS1"/>
<gene>
    <name evidence="2" type="ORF">FA09DRAFT_326896</name>
</gene>
<dbReference type="RefSeq" id="XP_025594896.1">
    <property type="nucleotide sequence ID" value="XM_025741232.1"/>
</dbReference>
<organism evidence="2 3">
    <name type="scientific">Tilletiopsis washingtonensis</name>
    <dbReference type="NCBI Taxonomy" id="58919"/>
    <lineage>
        <taxon>Eukaryota</taxon>
        <taxon>Fungi</taxon>
        <taxon>Dikarya</taxon>
        <taxon>Basidiomycota</taxon>
        <taxon>Ustilaginomycotina</taxon>
        <taxon>Exobasidiomycetes</taxon>
        <taxon>Entylomatales</taxon>
        <taxon>Entylomatales incertae sedis</taxon>
        <taxon>Tilletiopsis</taxon>
    </lineage>
</organism>
<evidence type="ECO:0000313" key="3">
    <source>
        <dbReference type="Proteomes" id="UP000245946"/>
    </source>
</evidence>
<dbReference type="AlphaFoldDB" id="A0A316YYS1"/>
<dbReference type="EMBL" id="KZ819310">
    <property type="protein sequence ID" value="PWN94617.1"/>
    <property type="molecule type" value="Genomic_DNA"/>
</dbReference>
<proteinExistence type="predicted"/>
<accession>A0A316YYS1</accession>
<dbReference type="GeneID" id="37268776"/>
<protein>
    <submittedName>
        <fullName evidence="2">Uncharacterized protein</fullName>
    </submittedName>
</protein>
<evidence type="ECO:0000256" key="1">
    <source>
        <dbReference type="SAM" id="MobiDB-lite"/>
    </source>
</evidence>
<name>A0A316YYS1_9BASI</name>